<keyword evidence="4" id="KW-1185">Reference proteome</keyword>
<dbReference type="InterPro" id="IPR028096">
    <property type="entry name" value="EfeO_Cupredoxin"/>
</dbReference>
<gene>
    <name evidence="3" type="ORF">WNY58_16580</name>
</gene>
<evidence type="ECO:0000313" key="3">
    <source>
        <dbReference type="EMBL" id="MEM5538001.1"/>
    </source>
</evidence>
<keyword evidence="1" id="KW-0812">Transmembrane</keyword>
<organism evidence="3 4">
    <name type="scientific">Neptuniibacter pectenicola</name>
    <dbReference type="NCBI Taxonomy" id="1806669"/>
    <lineage>
        <taxon>Bacteria</taxon>
        <taxon>Pseudomonadati</taxon>
        <taxon>Pseudomonadota</taxon>
        <taxon>Gammaproteobacteria</taxon>
        <taxon>Oceanospirillales</taxon>
        <taxon>Oceanospirillaceae</taxon>
        <taxon>Neptuniibacter</taxon>
    </lineage>
</organism>
<evidence type="ECO:0000313" key="4">
    <source>
        <dbReference type="Proteomes" id="UP001449225"/>
    </source>
</evidence>
<dbReference type="SUPFAM" id="SSF49503">
    <property type="entry name" value="Cupredoxins"/>
    <property type="match status" value="1"/>
</dbReference>
<dbReference type="EMBL" id="JBBMRA010000026">
    <property type="protein sequence ID" value="MEM5538001.1"/>
    <property type="molecule type" value="Genomic_DNA"/>
</dbReference>
<dbReference type="Proteomes" id="UP001449225">
    <property type="component" value="Unassembled WGS sequence"/>
</dbReference>
<protein>
    <submittedName>
        <fullName evidence="3">Cupredoxin domain-containing protein</fullName>
    </submittedName>
</protein>
<evidence type="ECO:0000256" key="1">
    <source>
        <dbReference type="SAM" id="Phobius"/>
    </source>
</evidence>
<dbReference type="Gene3D" id="2.60.40.420">
    <property type="entry name" value="Cupredoxins - blue copper proteins"/>
    <property type="match status" value="1"/>
</dbReference>
<name>A0ABU9TWA2_9GAMM</name>
<dbReference type="Pfam" id="PF13473">
    <property type="entry name" value="Cupredoxin_1"/>
    <property type="match status" value="1"/>
</dbReference>
<evidence type="ECO:0000259" key="2">
    <source>
        <dbReference type="Pfam" id="PF13473"/>
    </source>
</evidence>
<accession>A0ABU9TWA2</accession>
<sequence length="122" mass="13772">MLVINILGFALISLIVWWFWLYKPRNGMVVKGTVPITVNNGVYTPAQVRVMAGEKVTLSFLRKDNSPCSSIVQFNNLEISEELPLNKTKDISLESLEPGTYPFSCQMQMYRGELIVEGKADE</sequence>
<feature type="domain" description="EfeO-type cupredoxin-like" evidence="2">
    <location>
        <begin position="12"/>
        <end position="116"/>
    </location>
</feature>
<reference evidence="3 4" key="1">
    <citation type="submission" date="2024-03" db="EMBL/GenBank/DDBJ databases">
        <title>Community enrichment and isolation of bacterial strains for fucoidan degradation.</title>
        <authorList>
            <person name="Sichert A."/>
        </authorList>
    </citation>
    <scope>NUCLEOTIDE SEQUENCE [LARGE SCALE GENOMIC DNA]</scope>
    <source>
        <strain evidence="3 4">AS76</strain>
    </source>
</reference>
<feature type="transmembrane region" description="Helical" evidence="1">
    <location>
        <begin position="6"/>
        <end position="22"/>
    </location>
</feature>
<comment type="caution">
    <text evidence="3">The sequence shown here is derived from an EMBL/GenBank/DDBJ whole genome shotgun (WGS) entry which is preliminary data.</text>
</comment>
<keyword evidence="1" id="KW-0472">Membrane</keyword>
<dbReference type="InterPro" id="IPR008972">
    <property type="entry name" value="Cupredoxin"/>
</dbReference>
<proteinExistence type="predicted"/>
<keyword evidence="1" id="KW-1133">Transmembrane helix</keyword>
<dbReference type="RefSeq" id="WP_342855119.1">
    <property type="nucleotide sequence ID" value="NZ_JBBMRA010000026.1"/>
</dbReference>